<feature type="region of interest" description="Disordered" evidence="1">
    <location>
        <begin position="232"/>
        <end position="254"/>
    </location>
</feature>
<proteinExistence type="predicted"/>
<dbReference type="PANTHER" id="PTHR46731:SF1">
    <property type="entry name" value="F-BOX ONLY PROTEIN 15"/>
    <property type="match status" value="1"/>
</dbReference>
<gene>
    <name evidence="3" type="ORF">BpHYR1_021639</name>
</gene>
<name>A0A3M7RV36_BRAPC</name>
<dbReference type="InterPro" id="IPR001810">
    <property type="entry name" value="F-box_dom"/>
</dbReference>
<accession>A0A3M7RV36</accession>
<comment type="caution">
    <text evidence="3">The sequence shown here is derived from an EMBL/GenBank/DDBJ whole genome shotgun (WGS) entry which is preliminary data.</text>
</comment>
<dbReference type="SMART" id="SM00256">
    <property type="entry name" value="FBOX"/>
    <property type="match status" value="1"/>
</dbReference>
<evidence type="ECO:0000256" key="1">
    <source>
        <dbReference type="SAM" id="MobiDB-lite"/>
    </source>
</evidence>
<dbReference type="STRING" id="10195.A0A3M7RV36"/>
<dbReference type="OrthoDB" id="3219396at2759"/>
<dbReference type="GO" id="GO:0019005">
    <property type="term" value="C:SCF ubiquitin ligase complex"/>
    <property type="evidence" value="ECO:0007669"/>
    <property type="project" value="TreeGrafter"/>
</dbReference>
<dbReference type="SUPFAM" id="SSF81383">
    <property type="entry name" value="F-box domain"/>
    <property type="match status" value="1"/>
</dbReference>
<evidence type="ECO:0000259" key="2">
    <source>
        <dbReference type="PROSITE" id="PS50181"/>
    </source>
</evidence>
<dbReference type="PANTHER" id="PTHR46731">
    <property type="entry name" value="F-BOX ONLY PROTEIN 15"/>
    <property type="match status" value="1"/>
</dbReference>
<dbReference type="Proteomes" id="UP000276133">
    <property type="component" value="Unassembled WGS sequence"/>
</dbReference>
<keyword evidence="4" id="KW-1185">Reference proteome</keyword>
<sequence length="271" mass="32427">MSNSYKNHHHSEKNEFFNVFNELKAKKSNLLSLFDFQNTELINVGAQAPAPSKDYCQLIVNHHYVIFRKWKITLRGDSETRYPTEIKDSFEDFAYDENIEREIKLIFGQELYNYIENIVVKKKLDYLDRMPNNILVMIISKLALEDISKLAQVNNHFRQLCRSDHVWIKLYKQYYTTEITPEMQQLAESSENGWRKLFFTNKLKLQLELRRQAKKSTYDDHVDFPSRRVVNDEARSKTRNAKSVSRYEDDDFKRNSSNNKLRYSTFLTENY</sequence>
<dbReference type="InterPro" id="IPR036047">
    <property type="entry name" value="F-box-like_dom_sf"/>
</dbReference>
<organism evidence="3 4">
    <name type="scientific">Brachionus plicatilis</name>
    <name type="common">Marine rotifer</name>
    <name type="synonym">Brachionus muelleri</name>
    <dbReference type="NCBI Taxonomy" id="10195"/>
    <lineage>
        <taxon>Eukaryota</taxon>
        <taxon>Metazoa</taxon>
        <taxon>Spiralia</taxon>
        <taxon>Gnathifera</taxon>
        <taxon>Rotifera</taxon>
        <taxon>Eurotatoria</taxon>
        <taxon>Monogononta</taxon>
        <taxon>Pseudotrocha</taxon>
        <taxon>Ploima</taxon>
        <taxon>Brachionidae</taxon>
        <taxon>Brachionus</taxon>
    </lineage>
</organism>
<dbReference type="Pfam" id="PF12937">
    <property type="entry name" value="F-box-like"/>
    <property type="match status" value="1"/>
</dbReference>
<feature type="compositionally biased region" description="Basic and acidic residues" evidence="1">
    <location>
        <begin position="245"/>
        <end position="254"/>
    </location>
</feature>
<feature type="domain" description="F-box" evidence="2">
    <location>
        <begin position="124"/>
        <end position="170"/>
    </location>
</feature>
<reference evidence="3 4" key="1">
    <citation type="journal article" date="2018" name="Sci. Rep.">
        <title>Genomic signatures of local adaptation to the degree of environmental predictability in rotifers.</title>
        <authorList>
            <person name="Franch-Gras L."/>
            <person name="Hahn C."/>
            <person name="Garcia-Roger E.M."/>
            <person name="Carmona M.J."/>
            <person name="Serra M."/>
            <person name="Gomez A."/>
        </authorList>
    </citation>
    <scope>NUCLEOTIDE SEQUENCE [LARGE SCALE GENOMIC DNA]</scope>
    <source>
        <strain evidence="3">HYR1</strain>
    </source>
</reference>
<evidence type="ECO:0000313" key="3">
    <source>
        <dbReference type="EMBL" id="RNA27198.1"/>
    </source>
</evidence>
<dbReference type="PROSITE" id="PS50181">
    <property type="entry name" value="FBOX"/>
    <property type="match status" value="1"/>
</dbReference>
<evidence type="ECO:0000313" key="4">
    <source>
        <dbReference type="Proteomes" id="UP000276133"/>
    </source>
</evidence>
<dbReference type="EMBL" id="REGN01002578">
    <property type="protein sequence ID" value="RNA27198.1"/>
    <property type="molecule type" value="Genomic_DNA"/>
</dbReference>
<dbReference type="AlphaFoldDB" id="A0A3M7RV36"/>
<protein>
    <submittedName>
        <fullName evidence="3">F-box only 36</fullName>
    </submittedName>
</protein>
<dbReference type="Gene3D" id="1.20.1280.50">
    <property type="match status" value="1"/>
</dbReference>